<feature type="region of interest" description="Disordered" evidence="5">
    <location>
        <begin position="412"/>
        <end position="436"/>
    </location>
</feature>
<dbReference type="EMBL" id="FWXS01000007">
    <property type="protein sequence ID" value="SMC75403.1"/>
    <property type="molecule type" value="Genomic_DNA"/>
</dbReference>
<dbReference type="CDD" id="cd07185">
    <property type="entry name" value="OmpA_C-like"/>
    <property type="match status" value="1"/>
</dbReference>
<sequence length="443" mass="50327">MKLLFPLMIMLFGIQISNAQKILEKLGDKAIDAAEKTVERRVEKESSEKTDKVLDGVFEGKKDKKSKKDKKNKNNKENSSEENNNSNSSSSKSVNRSSDFEPGNQVLVMEDFVQDAINDFPANWNTDASGKVVTISDLDGKWLELTTNGAFIMQSVRSLPENFTFEFDLYVAPSFSYYDQPLWLGMVNLNSQKEFPIWKRFWEKRGKEKRNGVLLQMHPQQEGGQKLGFSEYEIWEHGNKPFSNVLKGIKNFNLNNNNLVKVQIWRQGKRLRVYFGDEKIWDLPQAFDGNSKINSLIFSRGEAKEGNYFYLSNIRLATSGEDVRSQILKDGKYSTNAILFNSGSSKLKSESDSSIKKIADILKENPDLRLKIIGHTDADGDQNANLRLSKERAESVKNELINIYGINSSKLQTDGKGESEPVAENSTSEGKAQNRRVEFIRIN</sequence>
<dbReference type="PRINTS" id="PR01021">
    <property type="entry name" value="OMPADOMAIN"/>
</dbReference>
<reference evidence="7 8" key="1">
    <citation type="submission" date="2017-04" db="EMBL/GenBank/DDBJ databases">
        <authorList>
            <person name="Afonso C.L."/>
            <person name="Miller P.J."/>
            <person name="Scott M.A."/>
            <person name="Spackman E."/>
            <person name="Goraichik I."/>
            <person name="Dimitrov K.M."/>
            <person name="Suarez D.L."/>
            <person name="Swayne D.E."/>
        </authorList>
    </citation>
    <scope>NUCLEOTIDE SEQUENCE [LARGE SCALE GENOMIC DNA]</scope>
    <source>
        <strain evidence="7 8">CGMCC 1.12708</strain>
    </source>
</reference>
<proteinExistence type="predicted"/>
<evidence type="ECO:0000256" key="2">
    <source>
        <dbReference type="ARBA" id="ARBA00023136"/>
    </source>
</evidence>
<dbReference type="Proteomes" id="UP000192393">
    <property type="component" value="Unassembled WGS sequence"/>
</dbReference>
<evidence type="ECO:0000313" key="8">
    <source>
        <dbReference type="Proteomes" id="UP000192393"/>
    </source>
</evidence>
<keyword evidence="2 4" id="KW-0472">Membrane</keyword>
<dbReference type="SUPFAM" id="SSF103088">
    <property type="entry name" value="OmpA-like"/>
    <property type="match status" value="1"/>
</dbReference>
<dbReference type="GO" id="GO:0009279">
    <property type="term" value="C:cell outer membrane"/>
    <property type="evidence" value="ECO:0007669"/>
    <property type="project" value="UniProtKB-SubCell"/>
</dbReference>
<dbReference type="InterPro" id="IPR036737">
    <property type="entry name" value="OmpA-like_sf"/>
</dbReference>
<evidence type="ECO:0000256" key="3">
    <source>
        <dbReference type="ARBA" id="ARBA00023237"/>
    </source>
</evidence>
<keyword evidence="8" id="KW-1185">Reference proteome</keyword>
<dbReference type="Gene3D" id="3.30.1330.60">
    <property type="entry name" value="OmpA-like domain"/>
    <property type="match status" value="1"/>
</dbReference>
<name>A0A1W2BR39_9FLAO</name>
<comment type="subcellular location">
    <subcellularLocation>
        <location evidence="1">Cell outer membrane</location>
    </subcellularLocation>
</comment>
<dbReference type="Pfam" id="PF00691">
    <property type="entry name" value="OmpA"/>
    <property type="match status" value="1"/>
</dbReference>
<accession>A0A1W2BR39</accession>
<feature type="compositionally biased region" description="Low complexity" evidence="5">
    <location>
        <begin position="81"/>
        <end position="97"/>
    </location>
</feature>
<protein>
    <submittedName>
        <fullName evidence="7">OmpA family protein</fullName>
    </submittedName>
</protein>
<gene>
    <name evidence="7" type="ORF">SAMN06296427_10763</name>
</gene>
<dbReference type="OrthoDB" id="9800869at2"/>
<feature type="domain" description="OmpA-like" evidence="6">
    <location>
        <begin position="327"/>
        <end position="443"/>
    </location>
</feature>
<evidence type="ECO:0000256" key="4">
    <source>
        <dbReference type="PROSITE-ProRule" id="PRU00473"/>
    </source>
</evidence>
<evidence type="ECO:0000313" key="7">
    <source>
        <dbReference type="EMBL" id="SMC75403.1"/>
    </source>
</evidence>
<evidence type="ECO:0000259" key="6">
    <source>
        <dbReference type="PROSITE" id="PS51123"/>
    </source>
</evidence>
<evidence type="ECO:0000256" key="1">
    <source>
        <dbReference type="ARBA" id="ARBA00004442"/>
    </source>
</evidence>
<dbReference type="InterPro" id="IPR050330">
    <property type="entry name" value="Bact_OuterMem_StrucFunc"/>
</dbReference>
<dbReference type="PROSITE" id="PS51123">
    <property type="entry name" value="OMPA_2"/>
    <property type="match status" value="1"/>
</dbReference>
<feature type="compositionally biased region" description="Basic and acidic residues" evidence="5">
    <location>
        <begin position="36"/>
        <end position="62"/>
    </location>
</feature>
<dbReference type="RefSeq" id="WP_084017750.1">
    <property type="nucleotide sequence ID" value="NZ_FWXS01000007.1"/>
</dbReference>
<dbReference type="AlphaFoldDB" id="A0A1W2BR39"/>
<dbReference type="STRING" id="1434700.SAMN06296427_10763"/>
<evidence type="ECO:0000256" key="5">
    <source>
        <dbReference type="SAM" id="MobiDB-lite"/>
    </source>
</evidence>
<dbReference type="InterPro" id="IPR006665">
    <property type="entry name" value="OmpA-like"/>
</dbReference>
<dbReference type="PANTHER" id="PTHR30329:SF21">
    <property type="entry name" value="LIPOPROTEIN YIAD-RELATED"/>
    <property type="match status" value="1"/>
</dbReference>
<dbReference type="InterPro" id="IPR006664">
    <property type="entry name" value="OMP_bac"/>
</dbReference>
<organism evidence="7 8">
    <name type="scientific">Moheibacter sediminis</name>
    <dbReference type="NCBI Taxonomy" id="1434700"/>
    <lineage>
        <taxon>Bacteria</taxon>
        <taxon>Pseudomonadati</taxon>
        <taxon>Bacteroidota</taxon>
        <taxon>Flavobacteriia</taxon>
        <taxon>Flavobacteriales</taxon>
        <taxon>Weeksellaceae</taxon>
        <taxon>Moheibacter</taxon>
    </lineage>
</organism>
<feature type="region of interest" description="Disordered" evidence="5">
    <location>
        <begin position="36"/>
        <end position="99"/>
    </location>
</feature>
<keyword evidence="3" id="KW-0998">Cell outer membrane</keyword>
<dbReference type="PANTHER" id="PTHR30329">
    <property type="entry name" value="STATOR ELEMENT OF FLAGELLAR MOTOR COMPLEX"/>
    <property type="match status" value="1"/>
</dbReference>